<dbReference type="GO" id="GO:0006203">
    <property type="term" value="P:dGTP catabolic process"/>
    <property type="evidence" value="ECO:0007669"/>
    <property type="project" value="TreeGrafter"/>
</dbReference>
<dbReference type="GO" id="GO:0046061">
    <property type="term" value="P:dATP catabolic process"/>
    <property type="evidence" value="ECO:0007669"/>
    <property type="project" value="TreeGrafter"/>
</dbReference>
<evidence type="ECO:0000259" key="3">
    <source>
        <dbReference type="Pfam" id="PF03819"/>
    </source>
</evidence>
<dbReference type="InterPro" id="IPR024180">
    <property type="entry name" value="Tetrapyrrole_Mease/MazG_pred"/>
</dbReference>
<dbReference type="CDD" id="cd11529">
    <property type="entry name" value="NTP-PPase_MazG_Cterm"/>
    <property type="match status" value="1"/>
</dbReference>
<dbReference type="SUPFAM" id="SSF101386">
    <property type="entry name" value="all-alpha NTP pyrophosphatases"/>
    <property type="match status" value="2"/>
</dbReference>
<dbReference type="PIRSF" id="PIRSF002845">
    <property type="entry name" value="Ttrprl_mtas_MazG"/>
    <property type="match status" value="1"/>
</dbReference>
<dbReference type="InterPro" id="IPR035996">
    <property type="entry name" value="4pyrrol_Methylase_sf"/>
</dbReference>
<dbReference type="EC" id="3.6.1.9" evidence="4"/>
<dbReference type="Pfam" id="PF00590">
    <property type="entry name" value="TP_methylase"/>
    <property type="match status" value="1"/>
</dbReference>
<dbReference type="InterPro" id="IPR011551">
    <property type="entry name" value="NTP_PyrPHydrolase_MazG"/>
</dbReference>
<reference evidence="4 5" key="1">
    <citation type="submission" date="2019-07" db="EMBL/GenBank/DDBJ databases">
        <title>Genome sequence of 2 isolates from Red Sea Mangroves.</title>
        <authorList>
            <person name="Sefrji F."/>
            <person name="Michoud G."/>
            <person name="Merlino G."/>
            <person name="Daffonchio D."/>
        </authorList>
    </citation>
    <scope>NUCLEOTIDE SEQUENCE [LARGE SCALE GENOMIC DNA]</scope>
    <source>
        <strain evidence="4 5">R1DC41</strain>
    </source>
</reference>
<dbReference type="InterPro" id="IPR048015">
    <property type="entry name" value="NTP-PPase_MazG-like_N"/>
</dbReference>
<dbReference type="GO" id="GO:0006950">
    <property type="term" value="P:response to stress"/>
    <property type="evidence" value="ECO:0007669"/>
    <property type="project" value="UniProtKB-ARBA"/>
</dbReference>
<dbReference type="NCBIfam" id="TIGR00444">
    <property type="entry name" value="mazG"/>
    <property type="match status" value="1"/>
</dbReference>
<dbReference type="InterPro" id="IPR048011">
    <property type="entry name" value="NTP-PPase_MazG-like_C"/>
</dbReference>
<evidence type="ECO:0000259" key="2">
    <source>
        <dbReference type="Pfam" id="PF00590"/>
    </source>
</evidence>
<dbReference type="Gene3D" id="1.10.287.1080">
    <property type="entry name" value="MazG-like"/>
    <property type="match status" value="2"/>
</dbReference>
<evidence type="ECO:0000313" key="5">
    <source>
        <dbReference type="Proteomes" id="UP000593626"/>
    </source>
</evidence>
<dbReference type="GO" id="GO:0047429">
    <property type="term" value="F:nucleoside triphosphate diphosphatase activity"/>
    <property type="evidence" value="ECO:0007669"/>
    <property type="project" value="UniProtKB-EC"/>
</dbReference>
<dbReference type="FunFam" id="1.10.287.1080:FF:000001">
    <property type="entry name" value="Nucleoside triphosphate pyrophosphohydrolase"/>
    <property type="match status" value="1"/>
</dbReference>
<feature type="domain" description="Tetrapyrrole methylase" evidence="2">
    <location>
        <begin position="4"/>
        <end position="205"/>
    </location>
</feature>
<evidence type="ECO:0000313" key="4">
    <source>
        <dbReference type="EMBL" id="QPC47983.1"/>
    </source>
</evidence>
<keyword evidence="1" id="KW-0175">Coiled coil</keyword>
<feature type="domain" description="NTP pyrophosphohydrolase MazG-like" evidence="3">
    <location>
        <begin position="255"/>
        <end position="328"/>
    </location>
</feature>
<dbReference type="InterPro" id="IPR035013">
    <property type="entry name" value="YabN_N"/>
</dbReference>
<feature type="coiled-coil region" evidence="1">
    <location>
        <begin position="386"/>
        <end position="413"/>
    </location>
</feature>
<sequence length="488" mass="56088">MNTISIIGLGAGSLDQLSLRLYKKLTSATTLRLRTKEHPIVRELEQDGVTYESFDDIYERFDNFLDVYQTIAKNLVEESKNKEVTYAVPGHPMVAEMTVQLLIESEKRGECSLRIEGGQSFLDDMLTAVRVDPIEGFALLDGTNMQMDSINTAQHLFIAQVYDQFVLSDVKLTLMNWYPDDHLITVIEGAGGEEENVYTRALFEIDHDMLLNNLRSIYIPPLASENEFVYRQFSKAKQVIAALRGPGGCPWDQEQTHESLKKYLIEESYELLDAIDRDDIDDIISELGDVLLQVLLHAQIGEDDGMFAIEDVIESLNEKMIRRHPHVFGDKEAESTEDVMKQWQQIKAEERGEAPQKLLDDVEANFPALMKAYKYQKKASKVGFDWDNAELAFDKVKEELLEFENELQAGNQLNREKEFGDLLFSIVNVGRLLSIYPEDALRMTNEKFYHRFSYVEAKLMENKKQWEDVDLAQLELWWKDAKKGGDIL</sequence>
<organism evidence="4 5">
    <name type="scientific">Mangrovibacillus cuniculi</name>
    <dbReference type="NCBI Taxonomy" id="2593652"/>
    <lineage>
        <taxon>Bacteria</taxon>
        <taxon>Bacillati</taxon>
        <taxon>Bacillota</taxon>
        <taxon>Bacilli</taxon>
        <taxon>Bacillales</taxon>
        <taxon>Bacillaceae</taxon>
        <taxon>Mangrovibacillus</taxon>
    </lineage>
</organism>
<keyword evidence="4" id="KW-0378">Hydrolase</keyword>
<dbReference type="FunFam" id="1.10.287.1080:FF:000003">
    <property type="entry name" value="Nucleoside triphosphate pyrophosphohydrolase"/>
    <property type="match status" value="1"/>
</dbReference>
<evidence type="ECO:0000256" key="1">
    <source>
        <dbReference type="SAM" id="Coils"/>
    </source>
</evidence>
<dbReference type="GO" id="GO:0046076">
    <property type="term" value="P:dTTP catabolic process"/>
    <property type="evidence" value="ECO:0007669"/>
    <property type="project" value="TreeGrafter"/>
</dbReference>
<dbReference type="Pfam" id="PF03819">
    <property type="entry name" value="MazG"/>
    <property type="match status" value="1"/>
</dbReference>
<dbReference type="GO" id="GO:0008168">
    <property type="term" value="F:methyltransferase activity"/>
    <property type="evidence" value="ECO:0007669"/>
    <property type="project" value="InterPro"/>
</dbReference>
<gene>
    <name evidence="4" type="primary">mazG</name>
    <name evidence="4" type="ORF">G8O30_13990</name>
</gene>
<dbReference type="InterPro" id="IPR004518">
    <property type="entry name" value="MazG-like_dom"/>
</dbReference>
<dbReference type="GO" id="GO:0046047">
    <property type="term" value="P:TTP catabolic process"/>
    <property type="evidence" value="ECO:0007669"/>
    <property type="project" value="TreeGrafter"/>
</dbReference>
<protein>
    <submittedName>
        <fullName evidence="4">Nucleoside triphosphate pyrophosphohydrolase</fullName>
        <ecNumber evidence="4">3.6.1.9</ecNumber>
    </submittedName>
</protein>
<dbReference type="AlphaFoldDB" id="A0A7S8CDU8"/>
<dbReference type="InterPro" id="IPR014777">
    <property type="entry name" value="4pyrrole_Mease_sub1"/>
</dbReference>
<dbReference type="SUPFAM" id="SSF53790">
    <property type="entry name" value="Tetrapyrrole methylase"/>
    <property type="match status" value="1"/>
</dbReference>
<dbReference type="CDD" id="cd11528">
    <property type="entry name" value="NTP-PPase_MazG_Nterm"/>
    <property type="match status" value="1"/>
</dbReference>
<dbReference type="NCBIfam" id="NF007113">
    <property type="entry name" value="PRK09562.1"/>
    <property type="match status" value="1"/>
</dbReference>
<dbReference type="PANTHER" id="PTHR30522:SF0">
    <property type="entry name" value="NUCLEOSIDE TRIPHOSPHATE PYROPHOSPHOHYDROLASE"/>
    <property type="match status" value="1"/>
</dbReference>
<keyword evidence="5" id="KW-1185">Reference proteome</keyword>
<dbReference type="PANTHER" id="PTHR30522">
    <property type="entry name" value="NUCLEOSIDE TRIPHOSPHATE PYROPHOSPHOHYDROLASE"/>
    <property type="match status" value="1"/>
</dbReference>
<dbReference type="GO" id="GO:0046081">
    <property type="term" value="P:dUTP catabolic process"/>
    <property type="evidence" value="ECO:0007669"/>
    <property type="project" value="TreeGrafter"/>
</dbReference>
<dbReference type="KEGG" id="mcui:G8O30_13990"/>
<dbReference type="RefSeq" id="WP_239672664.1">
    <property type="nucleotide sequence ID" value="NZ_CP049742.1"/>
</dbReference>
<dbReference type="CDD" id="cd11723">
    <property type="entry name" value="YabN_N_like"/>
    <property type="match status" value="1"/>
</dbReference>
<dbReference type="Proteomes" id="UP000593626">
    <property type="component" value="Chromosome"/>
</dbReference>
<dbReference type="Gene3D" id="3.40.1010.10">
    <property type="entry name" value="Cobalt-precorrin-4 Transmethylase, Domain 1"/>
    <property type="match status" value="1"/>
</dbReference>
<accession>A0A7S8CDU8</accession>
<dbReference type="GO" id="GO:0046052">
    <property type="term" value="P:UTP catabolic process"/>
    <property type="evidence" value="ECO:0007669"/>
    <property type="project" value="TreeGrafter"/>
</dbReference>
<dbReference type="InterPro" id="IPR000878">
    <property type="entry name" value="4pyrrol_Mease"/>
</dbReference>
<name>A0A7S8CDU8_9BACI</name>
<dbReference type="EMBL" id="CP049742">
    <property type="protein sequence ID" value="QPC47983.1"/>
    <property type="molecule type" value="Genomic_DNA"/>
</dbReference>
<proteinExistence type="predicted"/>